<keyword evidence="5 13" id="KW-0436">Ligase</keyword>
<evidence type="ECO:0000256" key="6">
    <source>
        <dbReference type="ARBA" id="ARBA00022723"/>
    </source>
</evidence>
<keyword evidence="4 13" id="KW-0963">Cytoplasm</keyword>
<name>A0A031WDD4_CLODI</name>
<dbReference type="SUPFAM" id="SSF52374">
    <property type="entry name" value="Nucleotidylyl transferase"/>
    <property type="match status" value="1"/>
</dbReference>
<evidence type="ECO:0000256" key="3">
    <source>
        <dbReference type="ARBA" id="ARBA00011245"/>
    </source>
</evidence>
<feature type="short sequence motif" description="'HIGH' region" evidence="13">
    <location>
        <begin position="29"/>
        <end position="39"/>
    </location>
</feature>
<dbReference type="EMBL" id="CAADAN010000023">
    <property type="protein sequence ID" value="VFD36349.1"/>
    <property type="molecule type" value="Genomic_DNA"/>
</dbReference>
<feature type="binding site" evidence="13">
    <location>
        <position position="207"/>
    </location>
    <ligand>
        <name>Zn(2+)</name>
        <dbReference type="ChEBI" id="CHEBI:29105"/>
    </ligand>
</feature>
<evidence type="ECO:0000259" key="14">
    <source>
        <dbReference type="SMART" id="SM00840"/>
    </source>
</evidence>
<evidence type="ECO:0000256" key="4">
    <source>
        <dbReference type="ARBA" id="ARBA00022490"/>
    </source>
</evidence>
<evidence type="ECO:0000256" key="12">
    <source>
        <dbReference type="ARBA" id="ARBA00047398"/>
    </source>
</evidence>
<comment type="similarity">
    <text evidence="2 13">Belongs to the class-I aminoacyl-tRNA synthetase family.</text>
</comment>
<keyword evidence="9 13" id="KW-0067">ATP-binding</keyword>
<dbReference type="NCBIfam" id="TIGR00435">
    <property type="entry name" value="cysS"/>
    <property type="match status" value="1"/>
</dbReference>
<dbReference type="PATRIC" id="fig|1496.1373.peg.2488"/>
<comment type="catalytic activity">
    <reaction evidence="12 13">
        <text>tRNA(Cys) + L-cysteine + ATP = L-cysteinyl-tRNA(Cys) + AMP + diphosphate</text>
        <dbReference type="Rhea" id="RHEA:17773"/>
        <dbReference type="Rhea" id="RHEA-COMP:9661"/>
        <dbReference type="Rhea" id="RHEA-COMP:9679"/>
        <dbReference type="ChEBI" id="CHEBI:30616"/>
        <dbReference type="ChEBI" id="CHEBI:33019"/>
        <dbReference type="ChEBI" id="CHEBI:35235"/>
        <dbReference type="ChEBI" id="CHEBI:78442"/>
        <dbReference type="ChEBI" id="CHEBI:78517"/>
        <dbReference type="ChEBI" id="CHEBI:456215"/>
        <dbReference type="EC" id="6.1.1.16"/>
    </reaction>
</comment>
<dbReference type="Pfam" id="PF09190">
    <property type="entry name" value="DALR_2"/>
    <property type="match status" value="1"/>
</dbReference>
<dbReference type="HAMAP" id="MF_00041">
    <property type="entry name" value="Cys_tRNA_synth"/>
    <property type="match status" value="1"/>
</dbReference>
<evidence type="ECO:0000256" key="7">
    <source>
        <dbReference type="ARBA" id="ARBA00022741"/>
    </source>
</evidence>
<comment type="subcellular location">
    <subcellularLocation>
        <location evidence="1 13">Cytoplasm</location>
    </subcellularLocation>
</comment>
<dbReference type="AlphaFoldDB" id="A0A031WDD4"/>
<keyword evidence="8 13" id="KW-0862">Zinc</keyword>
<keyword evidence="7 13" id="KW-0547">Nucleotide-binding</keyword>
<keyword evidence="6 13" id="KW-0479">Metal-binding</keyword>
<reference evidence="18" key="2">
    <citation type="journal article" date="2018" name="Genome Biol.">
        <title>SKESA: strategic k-mer extension for scrupulous assemblies.</title>
        <authorList>
            <person name="Souvorov A."/>
            <person name="Agarwala R."/>
            <person name="Lipman D.J."/>
        </authorList>
    </citation>
    <scope>NUCLEOTIDE SEQUENCE</scope>
    <source>
        <strain evidence="18">HN1000</strain>
    </source>
</reference>
<dbReference type="CDD" id="cd00672">
    <property type="entry name" value="CysRS_core"/>
    <property type="match status" value="1"/>
</dbReference>
<evidence type="ECO:0000256" key="1">
    <source>
        <dbReference type="ARBA" id="ARBA00004496"/>
    </source>
</evidence>
<evidence type="ECO:0000313" key="21">
    <source>
        <dbReference type="Proteomes" id="UP000189137"/>
    </source>
</evidence>
<evidence type="ECO:0000313" key="17">
    <source>
        <dbReference type="EMBL" id="CDT02631.1"/>
    </source>
</evidence>
<dbReference type="GO" id="GO:0005524">
    <property type="term" value="F:ATP binding"/>
    <property type="evidence" value="ECO:0007669"/>
    <property type="project" value="UniProtKB-UniRule"/>
</dbReference>
<evidence type="ECO:0000313" key="19">
    <source>
        <dbReference type="EMBL" id="SJT21070.1"/>
    </source>
</evidence>
<feature type="binding site" evidence="13">
    <location>
        <position position="236"/>
    </location>
    <ligand>
        <name>Zn(2+)</name>
        <dbReference type="ChEBI" id="CHEBI:29105"/>
    </ligand>
</feature>
<dbReference type="InterPro" id="IPR015273">
    <property type="entry name" value="Cys-tRNA-synt_Ia_DALR"/>
</dbReference>
<dbReference type="InterPro" id="IPR024909">
    <property type="entry name" value="Cys-tRNA/MSH_ligase"/>
</dbReference>
<organism evidence="17">
    <name type="scientific">Clostridioides difficile</name>
    <name type="common">Peptoclostridium difficile</name>
    <dbReference type="NCBI Taxonomy" id="1496"/>
    <lineage>
        <taxon>Bacteria</taxon>
        <taxon>Bacillati</taxon>
        <taxon>Bacillota</taxon>
        <taxon>Clostridia</taxon>
        <taxon>Peptostreptococcales</taxon>
        <taxon>Peptostreptococcaceae</taxon>
        <taxon>Clostridioides</taxon>
    </lineage>
</organism>
<dbReference type="GO" id="GO:0005829">
    <property type="term" value="C:cytosol"/>
    <property type="evidence" value="ECO:0007669"/>
    <property type="project" value="TreeGrafter"/>
</dbReference>
<dbReference type="GO" id="GO:0004817">
    <property type="term" value="F:cysteine-tRNA ligase activity"/>
    <property type="evidence" value="ECO:0007669"/>
    <property type="project" value="UniProtKB-UniRule"/>
</dbReference>
<reference evidence="18" key="4">
    <citation type="submission" date="2021-06" db="EMBL/GenBank/DDBJ databases">
        <authorList>
            <consortium name="NCBI Pathogen Detection Project"/>
        </authorList>
    </citation>
    <scope>NUCLEOTIDE SEQUENCE</scope>
    <source>
        <strain evidence="18">HN1000</strain>
    </source>
</reference>
<dbReference type="GO" id="GO:0008270">
    <property type="term" value="F:zinc ion binding"/>
    <property type="evidence" value="ECO:0007669"/>
    <property type="project" value="UniProtKB-UniRule"/>
</dbReference>
<dbReference type="Proteomes" id="UP000411588">
    <property type="component" value="Unassembled WGS sequence"/>
</dbReference>
<dbReference type="GeneID" id="66352549"/>
<dbReference type="EMBL" id="LK932535">
    <property type="protein sequence ID" value="CDS90329.1"/>
    <property type="molecule type" value="Genomic_DNA"/>
</dbReference>
<evidence type="ECO:0000256" key="2">
    <source>
        <dbReference type="ARBA" id="ARBA00005594"/>
    </source>
</evidence>
<dbReference type="EMBL" id="LK932894">
    <property type="protein sequence ID" value="CDT02631.1"/>
    <property type="molecule type" value="Genomic_DNA"/>
</dbReference>
<comment type="subunit">
    <text evidence="3 13">Monomer.</text>
</comment>
<feature type="binding site" evidence="13">
    <location>
        <position position="267"/>
    </location>
    <ligand>
        <name>ATP</name>
        <dbReference type="ChEBI" id="CHEBI:30616"/>
    </ligand>
</feature>
<evidence type="ECO:0000256" key="8">
    <source>
        <dbReference type="ARBA" id="ARBA00022833"/>
    </source>
</evidence>
<dbReference type="Gene3D" id="3.40.50.620">
    <property type="entry name" value="HUPs"/>
    <property type="match status" value="1"/>
</dbReference>
<dbReference type="Pfam" id="PF01406">
    <property type="entry name" value="tRNA-synt_1e"/>
    <property type="match status" value="1"/>
</dbReference>
<evidence type="ECO:0000256" key="10">
    <source>
        <dbReference type="ARBA" id="ARBA00022917"/>
    </source>
</evidence>
<evidence type="ECO:0000313" key="20">
    <source>
        <dbReference type="EMBL" id="VFD36349.1"/>
    </source>
</evidence>
<feature type="domain" description="Cysteinyl-tRNA synthetase class Ia DALR" evidence="14">
    <location>
        <begin position="353"/>
        <end position="416"/>
    </location>
</feature>
<dbReference type="EMBL" id="LK932409">
    <property type="protein sequence ID" value="CDS88965.1"/>
    <property type="molecule type" value="Genomic_DNA"/>
</dbReference>
<evidence type="ECO:0000256" key="13">
    <source>
        <dbReference type="HAMAP-Rule" id="MF_00041"/>
    </source>
</evidence>
<dbReference type="Pfam" id="PF23493">
    <property type="entry name" value="CysS_C"/>
    <property type="match status" value="1"/>
</dbReference>
<dbReference type="PANTHER" id="PTHR10890:SF3">
    <property type="entry name" value="CYSTEINE--TRNA LIGASE, CYTOPLASMIC"/>
    <property type="match status" value="1"/>
</dbReference>
<keyword evidence="11 13" id="KW-0030">Aminoacyl-tRNA synthetase</keyword>
<comment type="cofactor">
    <cofactor evidence="13">
        <name>Zn(2+)</name>
        <dbReference type="ChEBI" id="CHEBI:29105"/>
    </cofactor>
    <text evidence="13">Binds 1 zinc ion per subunit.</text>
</comment>
<dbReference type="Proteomes" id="UP000189137">
    <property type="component" value="Unassembled WGS sequence"/>
</dbReference>
<dbReference type="SMART" id="SM00840">
    <property type="entry name" value="DALR_2"/>
    <property type="match status" value="1"/>
</dbReference>
<gene>
    <name evidence="13 17" type="primary">cysS</name>
    <name evidence="17" type="ORF">BN1095_240034</name>
    <name evidence="16" type="ORF">BN1096_80033</name>
    <name evidence="15" type="ORF">BN1097_70034</name>
    <name evidence="18" type="ORF">KRM00_002705</name>
    <name evidence="20" type="ORF">SAMEA1402399_03950</name>
    <name evidence="19" type="ORF">SAMEA3375112_03961</name>
</gene>
<dbReference type="SMR" id="A0A031WDD4"/>
<reference evidence="17" key="1">
    <citation type="submission" date="2014-07" db="EMBL/GenBank/DDBJ databases">
        <authorList>
            <person name="Monot Marc"/>
        </authorList>
    </citation>
    <scope>NUCLEOTIDE SEQUENCE</scope>
    <source>
        <strain evidence="17">7032989</strain>
        <strain evidence="15">7032994</strain>
    </source>
</reference>
<keyword evidence="10 13" id="KW-0648">Protein biosynthesis</keyword>
<dbReference type="KEGG" id="pdf:CD630DERM_00520"/>
<feature type="binding site" evidence="13">
    <location>
        <position position="27"/>
    </location>
    <ligand>
        <name>Zn(2+)</name>
        <dbReference type="ChEBI" id="CHEBI:29105"/>
    </ligand>
</feature>
<protein>
    <recommendedName>
        <fullName evidence="13">Cysteine--tRNA ligase</fullName>
        <ecNumber evidence="13">6.1.1.16</ecNumber>
    </recommendedName>
    <alternativeName>
        <fullName evidence="13">Cysteinyl-tRNA synthetase</fullName>
        <shortName evidence="13">CysRS</shortName>
    </alternativeName>
</protein>
<dbReference type="InterPro" id="IPR009080">
    <property type="entry name" value="tRNAsynth_Ia_anticodon-bd"/>
</dbReference>
<feature type="binding site" evidence="13">
    <location>
        <position position="232"/>
    </location>
    <ligand>
        <name>Zn(2+)</name>
        <dbReference type="ChEBI" id="CHEBI:29105"/>
    </ligand>
</feature>
<dbReference type="PANTHER" id="PTHR10890">
    <property type="entry name" value="CYSTEINYL-TRNA SYNTHETASE"/>
    <property type="match status" value="1"/>
</dbReference>
<dbReference type="RefSeq" id="WP_009895184.1">
    <property type="nucleotide sequence ID" value="NZ_AP031492.1"/>
</dbReference>
<evidence type="ECO:0000256" key="11">
    <source>
        <dbReference type="ARBA" id="ARBA00023146"/>
    </source>
</evidence>
<evidence type="ECO:0000256" key="5">
    <source>
        <dbReference type="ARBA" id="ARBA00022598"/>
    </source>
</evidence>
<evidence type="ECO:0000313" key="15">
    <source>
        <dbReference type="EMBL" id="CDS88965.1"/>
    </source>
</evidence>
<sequence length="465" mass="53919">MKVYNTLTRTKEEFVPLEEGKVKMYVCGPTVYNYIHIGNARPFIIFDTLRRYLEYRGYDVTYVQNFTDVDDKIINRSHEEGISPEEVAAKYIKEYFVDCDGLGIKRATVHPQVTDNIQQIIEFIKELEDKGYAYAVNGDVYFDTNKFEGYGKLSGQKQEDLEAGARIEVNDQKRHPMDFVLWKAKKEGEPGWDSPWGEGRPGWHIECSVMSKRYLGETIDIHAGGQDLTFPHHENEIAQSEARSGKTFSKYWMHNGYININDEKMSKSKGNFFTVRDISKLYDLEIVRFFMLSAHYRNPVNFSDEMLNQAKAGLERLYNTKEKLEFTLSNLVESPLTEKEVELVKELDDFRQKFIDAMDDDVNTADAVSVIFELAKLINSNVDENSSLEFAKKCLDEFNELTGVLNIVNKKKDTVLDKDIEELIQKRTDAKKNKEFQLADDIRQQLLDMGIVLEDTRQGVKWKRI</sequence>
<dbReference type="InterPro" id="IPR014729">
    <property type="entry name" value="Rossmann-like_a/b/a_fold"/>
</dbReference>
<feature type="short sequence motif" description="'KMSKS' region" evidence="13">
    <location>
        <begin position="264"/>
        <end position="268"/>
    </location>
</feature>
<evidence type="ECO:0000313" key="18">
    <source>
        <dbReference type="EMBL" id="HBH1543183.1"/>
    </source>
</evidence>
<dbReference type="EMBL" id="FUPS01000019">
    <property type="protein sequence ID" value="SJT21070.1"/>
    <property type="molecule type" value="Genomic_DNA"/>
</dbReference>
<dbReference type="EMBL" id="DAEPXK010000031">
    <property type="protein sequence ID" value="HBH1543183.1"/>
    <property type="molecule type" value="Genomic_DNA"/>
</dbReference>
<dbReference type="InterPro" id="IPR015803">
    <property type="entry name" value="Cys-tRNA-ligase"/>
</dbReference>
<evidence type="ECO:0000313" key="16">
    <source>
        <dbReference type="EMBL" id="CDS90329.1"/>
    </source>
</evidence>
<dbReference type="FunFam" id="3.40.50.620:FF:000009">
    <property type="entry name" value="Cysteine--tRNA ligase"/>
    <property type="match status" value="1"/>
</dbReference>
<dbReference type="SUPFAM" id="SSF47323">
    <property type="entry name" value="Anticodon-binding domain of a subclass of class I aminoacyl-tRNA synthetases"/>
    <property type="match status" value="1"/>
</dbReference>
<evidence type="ECO:0000313" key="22">
    <source>
        <dbReference type="Proteomes" id="UP000411588"/>
    </source>
</evidence>
<dbReference type="GO" id="GO:0006423">
    <property type="term" value="P:cysteinyl-tRNA aminoacylation"/>
    <property type="evidence" value="ECO:0007669"/>
    <property type="project" value="UniProtKB-UniRule"/>
</dbReference>
<dbReference type="Proteomes" id="UP000878956">
    <property type="component" value="Unassembled WGS sequence"/>
</dbReference>
<dbReference type="EC" id="6.1.1.16" evidence="13"/>
<evidence type="ECO:0000256" key="9">
    <source>
        <dbReference type="ARBA" id="ARBA00022840"/>
    </source>
</evidence>
<dbReference type="InterPro" id="IPR056411">
    <property type="entry name" value="CysS_C"/>
</dbReference>
<proteinExistence type="inferred from homology"/>
<reference evidence="20 22" key="3">
    <citation type="submission" date="2019-02" db="EMBL/GenBank/DDBJ databases">
        <authorList>
            <consortium name="Pathogen Informatics"/>
        </authorList>
    </citation>
    <scope>NUCLEOTIDE SEQUENCE [LARGE SCALE GENOMIC DNA]</scope>
    <source>
        <strain evidence="20">Clo34</strain>
        <strain evidence="22">clo34</strain>
        <strain evidence="19 21">VRECD0157</strain>
    </source>
</reference>
<dbReference type="InterPro" id="IPR032678">
    <property type="entry name" value="tRNA-synt_1_cat_dom"/>
</dbReference>
<dbReference type="PRINTS" id="PR00983">
    <property type="entry name" value="TRNASYNTHCYS"/>
</dbReference>
<accession>A0A031WDD4</accession>
<dbReference type="Gene3D" id="1.20.120.1910">
    <property type="entry name" value="Cysteine-tRNA ligase, C-terminal anti-codon recognition domain"/>
    <property type="match status" value="1"/>
</dbReference>